<dbReference type="EMBL" id="VSSQ01117412">
    <property type="protein sequence ID" value="MPN51872.1"/>
    <property type="molecule type" value="Genomic_DNA"/>
</dbReference>
<dbReference type="InterPro" id="IPR000688">
    <property type="entry name" value="HypA/HybF"/>
</dbReference>
<dbReference type="AlphaFoldDB" id="A0A645IM04"/>
<keyword evidence="3" id="KW-0862">Zinc</keyword>
<evidence type="ECO:0000256" key="3">
    <source>
        <dbReference type="ARBA" id="ARBA00022833"/>
    </source>
</evidence>
<name>A0A645IM04_9ZZZZ</name>
<sequence length="129" mass="14171">MHELGIVFEIQKRVVAVAAENGLALSDIAQVVVEVGEASTIVPRYLKECWPAATDGTEMQEAELVVELLIAKVRCKKCGTVYEYLRNNKKCPGCGAWECVMVSGQEFNIKEIAVFEGEATEEESSGEEE</sequence>
<accession>A0A645IM04</accession>
<dbReference type="PIRSF" id="PIRSF004761">
    <property type="entry name" value="Hydrgn_mat_HypA"/>
    <property type="match status" value="1"/>
</dbReference>
<keyword evidence="2" id="KW-0479">Metal-binding</keyword>
<gene>
    <name evidence="4" type="primary">hypA_8</name>
    <name evidence="4" type="ORF">SDC9_199522</name>
</gene>
<protein>
    <submittedName>
        <fullName evidence="4">Hydrogenase nickel incorporation protein HypA</fullName>
    </submittedName>
</protein>
<dbReference type="PANTHER" id="PTHR34535">
    <property type="entry name" value="HYDROGENASE MATURATION FACTOR HYPA"/>
    <property type="match status" value="1"/>
</dbReference>
<reference evidence="4" key="1">
    <citation type="submission" date="2019-08" db="EMBL/GenBank/DDBJ databases">
        <authorList>
            <person name="Kucharzyk K."/>
            <person name="Murdoch R.W."/>
            <person name="Higgins S."/>
            <person name="Loffler F."/>
        </authorList>
    </citation>
    <scope>NUCLEOTIDE SEQUENCE</scope>
</reference>
<organism evidence="4">
    <name type="scientific">bioreactor metagenome</name>
    <dbReference type="NCBI Taxonomy" id="1076179"/>
    <lineage>
        <taxon>unclassified sequences</taxon>
        <taxon>metagenomes</taxon>
        <taxon>ecological metagenomes</taxon>
    </lineage>
</organism>
<evidence type="ECO:0000256" key="2">
    <source>
        <dbReference type="ARBA" id="ARBA00022723"/>
    </source>
</evidence>
<dbReference type="Pfam" id="PF01155">
    <property type="entry name" value="HypA"/>
    <property type="match status" value="1"/>
</dbReference>
<evidence type="ECO:0000313" key="4">
    <source>
        <dbReference type="EMBL" id="MPN51872.1"/>
    </source>
</evidence>
<dbReference type="Gene3D" id="3.30.2320.80">
    <property type="match status" value="1"/>
</dbReference>
<dbReference type="GO" id="GO:0008270">
    <property type="term" value="F:zinc ion binding"/>
    <property type="evidence" value="ECO:0007669"/>
    <property type="project" value="TreeGrafter"/>
</dbReference>
<dbReference type="HAMAP" id="MF_00213">
    <property type="entry name" value="HypA_HybF"/>
    <property type="match status" value="1"/>
</dbReference>
<proteinExistence type="inferred from homology"/>
<dbReference type="PANTHER" id="PTHR34535:SF3">
    <property type="entry name" value="HYDROGENASE MATURATION FACTOR HYPA"/>
    <property type="match status" value="1"/>
</dbReference>
<comment type="caution">
    <text evidence="4">The sequence shown here is derived from an EMBL/GenBank/DDBJ whole genome shotgun (WGS) entry which is preliminary data.</text>
</comment>
<dbReference type="GO" id="GO:0016151">
    <property type="term" value="F:nickel cation binding"/>
    <property type="evidence" value="ECO:0007669"/>
    <property type="project" value="InterPro"/>
</dbReference>
<dbReference type="GO" id="GO:0051604">
    <property type="term" value="P:protein maturation"/>
    <property type="evidence" value="ECO:0007669"/>
    <property type="project" value="InterPro"/>
</dbReference>
<keyword evidence="1" id="KW-0533">Nickel</keyword>
<evidence type="ECO:0000256" key="1">
    <source>
        <dbReference type="ARBA" id="ARBA00022596"/>
    </source>
</evidence>